<dbReference type="Pfam" id="PF11367">
    <property type="entry name" value="Tail_completion_gp17"/>
    <property type="match status" value="1"/>
</dbReference>
<organism evidence="1 2">
    <name type="scientific">Tautonia plasticadhaerens</name>
    <dbReference type="NCBI Taxonomy" id="2527974"/>
    <lineage>
        <taxon>Bacteria</taxon>
        <taxon>Pseudomonadati</taxon>
        <taxon>Planctomycetota</taxon>
        <taxon>Planctomycetia</taxon>
        <taxon>Isosphaerales</taxon>
        <taxon>Isosphaeraceae</taxon>
        <taxon>Tautonia</taxon>
    </lineage>
</organism>
<protein>
    <recommendedName>
        <fullName evidence="3">DUF3168 domain-containing protein</fullName>
    </recommendedName>
</protein>
<keyword evidence="2" id="KW-1185">Reference proteome</keyword>
<dbReference type="KEGG" id="tpla:ElP_18960"/>
<evidence type="ECO:0000313" key="2">
    <source>
        <dbReference type="Proteomes" id="UP000317835"/>
    </source>
</evidence>
<dbReference type="InterPro" id="IPR021508">
    <property type="entry name" value="Gp17-like"/>
</dbReference>
<evidence type="ECO:0008006" key="3">
    <source>
        <dbReference type="Google" id="ProtNLM"/>
    </source>
</evidence>
<accession>A0A518GZK0</accession>
<dbReference type="RefSeq" id="WP_145268591.1">
    <property type="nucleotide sequence ID" value="NZ_CP036426.1"/>
</dbReference>
<name>A0A518GZK0_9BACT</name>
<evidence type="ECO:0000313" key="1">
    <source>
        <dbReference type="EMBL" id="QDV34015.1"/>
    </source>
</evidence>
<proteinExistence type="predicted"/>
<dbReference type="EMBL" id="CP036426">
    <property type="protein sequence ID" value="QDV34015.1"/>
    <property type="molecule type" value="Genomic_DNA"/>
</dbReference>
<sequence length="131" mass="13723">MTLAELIEAVRARTAADAAVAARAASRVYPGWIPQGASTPAVTFTVIGHARGRHLDGAGDWGRARVQFDCWADDPADAAALAAALADLWHGHRGGSLSARQLDEQDLPEPPAGGGGAWSGRISLDFSFLHR</sequence>
<gene>
    <name evidence="1" type="ORF">ElP_18960</name>
</gene>
<dbReference type="Proteomes" id="UP000317835">
    <property type="component" value="Chromosome"/>
</dbReference>
<dbReference type="AlphaFoldDB" id="A0A518GZK0"/>
<reference evidence="1 2" key="1">
    <citation type="submission" date="2019-02" db="EMBL/GenBank/DDBJ databases">
        <title>Deep-cultivation of Planctomycetes and their phenomic and genomic characterization uncovers novel biology.</title>
        <authorList>
            <person name="Wiegand S."/>
            <person name="Jogler M."/>
            <person name="Boedeker C."/>
            <person name="Pinto D."/>
            <person name="Vollmers J."/>
            <person name="Rivas-Marin E."/>
            <person name="Kohn T."/>
            <person name="Peeters S.H."/>
            <person name="Heuer A."/>
            <person name="Rast P."/>
            <person name="Oberbeckmann S."/>
            <person name="Bunk B."/>
            <person name="Jeske O."/>
            <person name="Meyerdierks A."/>
            <person name="Storesund J.E."/>
            <person name="Kallscheuer N."/>
            <person name="Luecker S."/>
            <person name="Lage O.M."/>
            <person name="Pohl T."/>
            <person name="Merkel B.J."/>
            <person name="Hornburger P."/>
            <person name="Mueller R.-W."/>
            <person name="Bruemmer F."/>
            <person name="Labrenz M."/>
            <person name="Spormann A.M."/>
            <person name="Op den Camp H."/>
            <person name="Overmann J."/>
            <person name="Amann R."/>
            <person name="Jetten M.S.M."/>
            <person name="Mascher T."/>
            <person name="Medema M.H."/>
            <person name="Devos D.P."/>
            <person name="Kaster A.-K."/>
            <person name="Ovreas L."/>
            <person name="Rohde M."/>
            <person name="Galperin M.Y."/>
            <person name="Jogler C."/>
        </authorList>
    </citation>
    <scope>NUCLEOTIDE SEQUENCE [LARGE SCALE GENOMIC DNA]</scope>
    <source>
        <strain evidence="1 2">ElP</strain>
    </source>
</reference>